<dbReference type="RefSeq" id="WP_089005546.1">
    <property type="nucleotide sequence ID" value="NZ_LT607411.1"/>
</dbReference>
<reference evidence="2" key="1">
    <citation type="submission" date="2016-06" db="EMBL/GenBank/DDBJ databases">
        <authorList>
            <person name="Varghese N."/>
            <person name="Submissions Spin"/>
        </authorList>
    </citation>
    <scope>NUCLEOTIDE SEQUENCE [LARGE SCALE GENOMIC DNA]</scope>
    <source>
        <strain evidence="2">DSM 43909</strain>
    </source>
</reference>
<accession>A0A1C4VH26</accession>
<dbReference type="InterPro" id="IPR009241">
    <property type="entry name" value="HigB-like"/>
</dbReference>
<dbReference type="AlphaFoldDB" id="A0A1C4VH26"/>
<dbReference type="EMBL" id="LT607411">
    <property type="protein sequence ID" value="SCE83282.1"/>
    <property type="molecule type" value="Genomic_DNA"/>
</dbReference>
<name>A0A1C4VH26_MICVI</name>
<sequence>MNSVGQRHIRYHPRAWEELQQLDRAGYVALRTVIKAYEKGEELDRHYKQLKGHKGRYHELRATSEGKEYRALFRFDGQYSTVVWILTTFEKKSDKTPLYLILRAKTRWKLYRGGGSDE</sequence>
<gene>
    <name evidence="1" type="ORF">GA0074695_1467</name>
</gene>
<proteinExistence type="predicted"/>
<dbReference type="SUPFAM" id="SSF143011">
    <property type="entry name" value="RelE-like"/>
    <property type="match status" value="1"/>
</dbReference>
<keyword evidence="2" id="KW-1185">Reference proteome</keyword>
<dbReference type="Gene3D" id="3.30.2310.20">
    <property type="entry name" value="RelE-like"/>
    <property type="match status" value="1"/>
</dbReference>
<protein>
    <submittedName>
        <fullName evidence="1">Phage derived protein Gp49-like (DUF891)</fullName>
    </submittedName>
</protein>
<evidence type="ECO:0000313" key="2">
    <source>
        <dbReference type="Proteomes" id="UP000198242"/>
    </source>
</evidence>
<dbReference type="Pfam" id="PF05973">
    <property type="entry name" value="Gp49"/>
    <property type="match status" value="1"/>
</dbReference>
<dbReference type="InterPro" id="IPR035093">
    <property type="entry name" value="RelE/ParE_toxin_dom_sf"/>
</dbReference>
<organism evidence="1 2">
    <name type="scientific">Micromonospora viridifaciens</name>
    <dbReference type="NCBI Taxonomy" id="1881"/>
    <lineage>
        <taxon>Bacteria</taxon>
        <taxon>Bacillati</taxon>
        <taxon>Actinomycetota</taxon>
        <taxon>Actinomycetes</taxon>
        <taxon>Micromonosporales</taxon>
        <taxon>Micromonosporaceae</taxon>
        <taxon>Micromonospora</taxon>
    </lineage>
</organism>
<dbReference type="Proteomes" id="UP000198242">
    <property type="component" value="Chromosome I"/>
</dbReference>
<evidence type="ECO:0000313" key="1">
    <source>
        <dbReference type="EMBL" id="SCE83282.1"/>
    </source>
</evidence>